<dbReference type="Pfam" id="PF00781">
    <property type="entry name" value="DAGK_cat"/>
    <property type="match status" value="1"/>
</dbReference>
<dbReference type="InterPro" id="IPR017438">
    <property type="entry name" value="ATP-NAD_kinase_N"/>
</dbReference>
<dbReference type="SMART" id="SM00046">
    <property type="entry name" value="DAGKc"/>
    <property type="match status" value="1"/>
</dbReference>
<dbReference type="GO" id="GO:0005524">
    <property type="term" value="F:ATP binding"/>
    <property type="evidence" value="ECO:0007669"/>
    <property type="project" value="UniProtKB-KW"/>
</dbReference>
<dbReference type="SUPFAM" id="SSF111331">
    <property type="entry name" value="NAD kinase/diacylglycerol kinase-like"/>
    <property type="match status" value="1"/>
</dbReference>
<dbReference type="PROSITE" id="PS50146">
    <property type="entry name" value="DAGK"/>
    <property type="match status" value="1"/>
</dbReference>
<reference evidence="14 15" key="1">
    <citation type="submission" date="2018-06" db="EMBL/GenBank/DDBJ databases">
        <authorList>
            <consortium name="Pathogen Informatics"/>
            <person name="Doyle S."/>
        </authorList>
    </citation>
    <scope>NUCLEOTIDE SEQUENCE [LARGE SCALE GENOMIC DNA]</scope>
    <source>
        <strain evidence="14 15">NCTC13163</strain>
    </source>
</reference>
<accession>A0A377FYI0</accession>
<comment type="similarity">
    <text evidence="2">Belongs to the diacylglycerol/lipid kinase family.</text>
</comment>
<dbReference type="OrthoDB" id="142078at2"/>
<evidence type="ECO:0000256" key="2">
    <source>
        <dbReference type="ARBA" id="ARBA00005983"/>
    </source>
</evidence>
<gene>
    <name evidence="14" type="primary">dagK_2</name>
    <name evidence="14" type="ORF">NCTC13163_02819</name>
</gene>
<evidence type="ECO:0000256" key="9">
    <source>
        <dbReference type="ARBA" id="ARBA00022842"/>
    </source>
</evidence>
<dbReference type="PANTHER" id="PTHR12358">
    <property type="entry name" value="SPHINGOSINE KINASE"/>
    <property type="match status" value="1"/>
</dbReference>
<dbReference type="STRING" id="1397694.GCA_000702585_00242"/>
<comment type="cofactor">
    <cofactor evidence="1">
        <name>Mg(2+)</name>
        <dbReference type="ChEBI" id="CHEBI:18420"/>
    </cofactor>
</comment>
<dbReference type="RefSeq" id="WP_024372481.1">
    <property type="nucleotide sequence ID" value="NZ_UGGP01000001.1"/>
</dbReference>
<keyword evidence="8" id="KW-0067">ATP-binding</keyword>
<evidence type="ECO:0000256" key="8">
    <source>
        <dbReference type="ARBA" id="ARBA00022840"/>
    </source>
</evidence>
<evidence type="ECO:0000256" key="3">
    <source>
        <dbReference type="ARBA" id="ARBA00022516"/>
    </source>
</evidence>
<evidence type="ECO:0000256" key="5">
    <source>
        <dbReference type="ARBA" id="ARBA00022723"/>
    </source>
</evidence>
<dbReference type="InterPro" id="IPR005218">
    <property type="entry name" value="Diacylglycerol/lipid_kinase"/>
</dbReference>
<dbReference type="Gene3D" id="2.60.200.40">
    <property type="match status" value="1"/>
</dbReference>
<dbReference type="GO" id="GO:0008654">
    <property type="term" value="P:phospholipid biosynthetic process"/>
    <property type="evidence" value="ECO:0007669"/>
    <property type="project" value="UniProtKB-KW"/>
</dbReference>
<dbReference type="EMBL" id="UGGP01000001">
    <property type="protein sequence ID" value="STO09383.1"/>
    <property type="molecule type" value="Genomic_DNA"/>
</dbReference>
<dbReference type="InterPro" id="IPR001206">
    <property type="entry name" value="Diacylglycerol_kinase_cat_dom"/>
</dbReference>
<dbReference type="GO" id="GO:0005886">
    <property type="term" value="C:plasma membrane"/>
    <property type="evidence" value="ECO:0007669"/>
    <property type="project" value="TreeGrafter"/>
</dbReference>
<evidence type="ECO:0000256" key="10">
    <source>
        <dbReference type="ARBA" id="ARBA00023098"/>
    </source>
</evidence>
<dbReference type="AlphaFoldDB" id="A0A377FYI0"/>
<dbReference type="Proteomes" id="UP000254060">
    <property type="component" value="Unassembled WGS sequence"/>
</dbReference>
<keyword evidence="12" id="KW-1208">Phospholipid metabolism</keyword>
<dbReference type="GO" id="GO:0046872">
    <property type="term" value="F:metal ion binding"/>
    <property type="evidence" value="ECO:0007669"/>
    <property type="project" value="UniProtKB-KW"/>
</dbReference>
<evidence type="ECO:0000256" key="6">
    <source>
        <dbReference type="ARBA" id="ARBA00022741"/>
    </source>
</evidence>
<dbReference type="InterPro" id="IPR016064">
    <property type="entry name" value="NAD/diacylglycerol_kinase_sf"/>
</dbReference>
<dbReference type="NCBIfam" id="TIGR00147">
    <property type="entry name" value="YegS/Rv2252/BmrU family lipid kinase"/>
    <property type="match status" value="1"/>
</dbReference>
<feature type="domain" description="DAGKc" evidence="13">
    <location>
        <begin position="1"/>
        <end position="131"/>
    </location>
</feature>
<evidence type="ECO:0000259" key="13">
    <source>
        <dbReference type="PROSITE" id="PS50146"/>
    </source>
</evidence>
<keyword evidence="10" id="KW-0443">Lipid metabolism</keyword>
<dbReference type="PANTHER" id="PTHR12358:SF106">
    <property type="entry name" value="LIPID KINASE YEGS"/>
    <property type="match status" value="1"/>
</dbReference>
<keyword evidence="4 14" id="KW-0808">Transferase</keyword>
<sequence>MEPVMLIVNPSSGKELGKEHAPHAEAVLKERYGNVDVRFTEKADDATHFAREAAQKRYRAVIAMGGDGTLNETVAGLAEAPYRPDFGIIPLGTVNDLARALGVPSDPEEAIDALKTAEPTPMDIGKYENGYFMNVIAIGLIAEAVDEVSVEEKTKWGPFAYLIEGVKAFREHSPYSLSVQAEEETFDGNAYLVVIALTNSVGGFENFEPDAELNDGLLHVYLFESLGFKDALQLAPALFTGKLKETDSVTSFKTKRVHVDSPESLPVNADGDTGGKLPLTFEVLPSHLNVLKPLA</sequence>
<evidence type="ECO:0000256" key="11">
    <source>
        <dbReference type="ARBA" id="ARBA00023209"/>
    </source>
</evidence>
<keyword evidence="9" id="KW-0460">Magnesium</keyword>
<protein>
    <submittedName>
        <fullName evidence="14">Diacylglycerol kinase</fullName>
        <ecNumber evidence="14">2.7.1.107</ecNumber>
    </submittedName>
</protein>
<dbReference type="Gene3D" id="3.40.50.10330">
    <property type="entry name" value="Probable inorganic polyphosphate/atp-NAD kinase, domain 1"/>
    <property type="match status" value="1"/>
</dbReference>
<keyword evidence="5" id="KW-0479">Metal-binding</keyword>
<keyword evidence="6" id="KW-0547">Nucleotide-binding</keyword>
<dbReference type="InterPro" id="IPR045540">
    <property type="entry name" value="YegS/DAGK_C"/>
</dbReference>
<name>A0A377FYI0_9BACL</name>
<proteinExistence type="inferred from homology"/>
<evidence type="ECO:0000256" key="7">
    <source>
        <dbReference type="ARBA" id="ARBA00022777"/>
    </source>
</evidence>
<evidence type="ECO:0000313" key="14">
    <source>
        <dbReference type="EMBL" id="STO09383.1"/>
    </source>
</evidence>
<evidence type="ECO:0000256" key="4">
    <source>
        <dbReference type="ARBA" id="ARBA00022679"/>
    </source>
</evidence>
<dbReference type="EC" id="2.7.1.107" evidence="14"/>
<keyword evidence="7 14" id="KW-0418">Kinase</keyword>
<evidence type="ECO:0000313" key="15">
    <source>
        <dbReference type="Proteomes" id="UP000254060"/>
    </source>
</evidence>
<evidence type="ECO:0000256" key="1">
    <source>
        <dbReference type="ARBA" id="ARBA00001946"/>
    </source>
</evidence>
<evidence type="ECO:0000256" key="12">
    <source>
        <dbReference type="ARBA" id="ARBA00023264"/>
    </source>
</evidence>
<organism evidence="14 15">
    <name type="scientific">Exiguobacterium aurantiacum</name>
    <dbReference type="NCBI Taxonomy" id="33987"/>
    <lineage>
        <taxon>Bacteria</taxon>
        <taxon>Bacillati</taxon>
        <taxon>Bacillota</taxon>
        <taxon>Bacilli</taxon>
        <taxon>Bacillales</taxon>
        <taxon>Bacillales Family XII. Incertae Sedis</taxon>
        <taxon>Exiguobacterium</taxon>
    </lineage>
</organism>
<keyword evidence="3" id="KW-0444">Lipid biosynthesis</keyword>
<dbReference type="Pfam" id="PF19279">
    <property type="entry name" value="YegS_C"/>
    <property type="match status" value="1"/>
</dbReference>
<dbReference type="InterPro" id="IPR050187">
    <property type="entry name" value="Lipid_Phosphate_FormReg"/>
</dbReference>
<keyword evidence="11" id="KW-0594">Phospholipid biosynthesis</keyword>
<dbReference type="GO" id="GO:0004143">
    <property type="term" value="F:ATP-dependent diacylglycerol kinase activity"/>
    <property type="evidence" value="ECO:0007669"/>
    <property type="project" value="UniProtKB-EC"/>
</dbReference>